<dbReference type="AlphaFoldDB" id="A0A164MWH3"/>
<organism evidence="4 5">
    <name type="scientific">Sistotremastrum niveocremeum HHB9708</name>
    <dbReference type="NCBI Taxonomy" id="1314777"/>
    <lineage>
        <taxon>Eukaryota</taxon>
        <taxon>Fungi</taxon>
        <taxon>Dikarya</taxon>
        <taxon>Basidiomycota</taxon>
        <taxon>Agaricomycotina</taxon>
        <taxon>Agaricomycetes</taxon>
        <taxon>Sistotremastrales</taxon>
        <taxon>Sistotremastraceae</taxon>
        <taxon>Sertulicium</taxon>
        <taxon>Sertulicium niveocremeum</taxon>
    </lineage>
</organism>
<evidence type="ECO:0000313" key="5">
    <source>
        <dbReference type="Proteomes" id="UP000076722"/>
    </source>
</evidence>
<keyword evidence="3" id="KW-0732">Signal</keyword>
<evidence type="ECO:0000313" key="4">
    <source>
        <dbReference type="EMBL" id="KZS87107.1"/>
    </source>
</evidence>
<sequence length="504" mass="56909">MRIYPTTTLLCVFAISSVQCLDERIRDPPKEAIEPRSHFLALKSFMGRLSFPGNPCQKFSSAVSAIHNQQKLLRDLPQRDVEEYDDIAVSGSGEANEIGEFDAKYGSSTDSKRSKNKEFGERLEAALTPTESFEVESPLGLAEVSSPNPKEASVTRLITAFAICWNWMMTEFFLRVGLPTAVAVALSACIGSRTLGNRIFEQDTEHSEASEKVVTDCEKLKNEHSALRQRFAELNVVLARKDKDAEVLKLKIARAQNEHEDLTNLISQMEARATKSIEDTKRITNSSSLIQEEYVKRIMTLEEQLASAVKERNSARKNAITLYMANTSLRETLQQKAAEIDSLLIKIASADTKLAEKDRTISNFERLRDNLMAINADNAHELKQLDQKVSRKVAQLTADNEEIKLKASEYQEENMKLKFIIAELRHRAVPDEDEDDESEQDFNDNTFRSEPFIESENEEPEPSTPETFFDSFQSPQIRTNTEAETEDRSTFKSADGQLIFSEPA</sequence>
<evidence type="ECO:0000256" key="2">
    <source>
        <dbReference type="SAM" id="MobiDB-lite"/>
    </source>
</evidence>
<feature type="compositionally biased region" description="Acidic residues" evidence="2">
    <location>
        <begin position="431"/>
        <end position="442"/>
    </location>
</feature>
<feature type="signal peptide" evidence="3">
    <location>
        <begin position="1"/>
        <end position="20"/>
    </location>
</feature>
<evidence type="ECO:0000256" key="1">
    <source>
        <dbReference type="SAM" id="Coils"/>
    </source>
</evidence>
<name>A0A164MWH3_9AGAM</name>
<proteinExistence type="predicted"/>
<keyword evidence="1" id="KW-0175">Coiled coil</keyword>
<feature type="compositionally biased region" description="Polar residues" evidence="2">
    <location>
        <begin position="470"/>
        <end position="482"/>
    </location>
</feature>
<accession>A0A164MWH3</accession>
<feature type="chain" id="PRO_5007851920" evidence="3">
    <location>
        <begin position="21"/>
        <end position="504"/>
    </location>
</feature>
<gene>
    <name evidence="4" type="ORF">SISNIDRAFT_491329</name>
</gene>
<protein>
    <submittedName>
        <fullName evidence="4">Uncharacterized protein</fullName>
    </submittedName>
</protein>
<reference evidence="4 5" key="1">
    <citation type="journal article" date="2016" name="Mol. Biol. Evol.">
        <title>Comparative Genomics of Early-Diverging Mushroom-Forming Fungi Provides Insights into the Origins of Lignocellulose Decay Capabilities.</title>
        <authorList>
            <person name="Nagy L.G."/>
            <person name="Riley R."/>
            <person name="Tritt A."/>
            <person name="Adam C."/>
            <person name="Daum C."/>
            <person name="Floudas D."/>
            <person name="Sun H."/>
            <person name="Yadav J.S."/>
            <person name="Pangilinan J."/>
            <person name="Larsson K.H."/>
            <person name="Matsuura K."/>
            <person name="Barry K."/>
            <person name="Labutti K."/>
            <person name="Kuo R."/>
            <person name="Ohm R.A."/>
            <person name="Bhattacharya S.S."/>
            <person name="Shirouzu T."/>
            <person name="Yoshinaga Y."/>
            <person name="Martin F.M."/>
            <person name="Grigoriev I.V."/>
            <person name="Hibbett D.S."/>
        </authorList>
    </citation>
    <scope>NUCLEOTIDE SEQUENCE [LARGE SCALE GENOMIC DNA]</scope>
    <source>
        <strain evidence="4 5">HHB9708</strain>
    </source>
</reference>
<feature type="coiled-coil region" evidence="1">
    <location>
        <begin position="217"/>
        <end position="318"/>
    </location>
</feature>
<feature type="region of interest" description="Disordered" evidence="2">
    <location>
        <begin position="429"/>
        <end position="504"/>
    </location>
</feature>
<dbReference type="EMBL" id="KV419456">
    <property type="protein sequence ID" value="KZS87107.1"/>
    <property type="molecule type" value="Genomic_DNA"/>
</dbReference>
<dbReference type="Proteomes" id="UP000076722">
    <property type="component" value="Unassembled WGS sequence"/>
</dbReference>
<evidence type="ECO:0000256" key="3">
    <source>
        <dbReference type="SAM" id="SignalP"/>
    </source>
</evidence>
<keyword evidence="5" id="KW-1185">Reference proteome</keyword>